<evidence type="ECO:0000313" key="1">
    <source>
        <dbReference type="EMBL" id="SEA43987.1"/>
    </source>
</evidence>
<dbReference type="STRING" id="425514.SAMN05443550_103232"/>
<proteinExistence type="predicted"/>
<organism evidence="1 2">
    <name type="scientific">Pedobacter hartonius</name>
    <dbReference type="NCBI Taxonomy" id="425514"/>
    <lineage>
        <taxon>Bacteria</taxon>
        <taxon>Pseudomonadati</taxon>
        <taxon>Bacteroidota</taxon>
        <taxon>Sphingobacteriia</taxon>
        <taxon>Sphingobacteriales</taxon>
        <taxon>Sphingobacteriaceae</taxon>
        <taxon>Pedobacter</taxon>
    </lineage>
</organism>
<protein>
    <submittedName>
        <fullName evidence="1">Uncharacterized protein</fullName>
    </submittedName>
</protein>
<reference evidence="1 2" key="1">
    <citation type="submission" date="2016-10" db="EMBL/GenBank/DDBJ databases">
        <authorList>
            <person name="de Groot N.N."/>
        </authorList>
    </citation>
    <scope>NUCLEOTIDE SEQUENCE [LARGE SCALE GENOMIC DNA]</scope>
    <source>
        <strain evidence="1 2">DSM 19033</strain>
    </source>
</reference>
<keyword evidence="2" id="KW-1185">Reference proteome</keyword>
<evidence type="ECO:0000313" key="2">
    <source>
        <dbReference type="Proteomes" id="UP000198850"/>
    </source>
</evidence>
<dbReference type="Proteomes" id="UP000198850">
    <property type="component" value="Unassembled WGS sequence"/>
</dbReference>
<dbReference type="OrthoDB" id="648163at2"/>
<dbReference type="RefSeq" id="WP_090555870.1">
    <property type="nucleotide sequence ID" value="NZ_FNRA01000003.1"/>
</dbReference>
<name>A0A1H4B7A6_9SPHI</name>
<dbReference type="InterPro" id="IPR046233">
    <property type="entry name" value="DUF6266"/>
</dbReference>
<accession>A0A1H4B7A6</accession>
<gene>
    <name evidence="1" type="ORF">SAMN05443550_103232</name>
</gene>
<sequence length="138" mass="15143">MSAYNLAASVTRKAITGTYPDLQIDFSKVLFSSGMMPVAREPETIAVDGGLMFTWDHTRLENGTRAGDQVMLMAYFSGNSKAVFLRSGAKRSQGYEFLSLPVLAEQEPVETYISFISEDHSSISNSVYTGQILWGGVK</sequence>
<dbReference type="EMBL" id="FNRA01000003">
    <property type="protein sequence ID" value="SEA43987.1"/>
    <property type="molecule type" value="Genomic_DNA"/>
</dbReference>
<dbReference type="Pfam" id="PF19781">
    <property type="entry name" value="DUF6266"/>
    <property type="match status" value="1"/>
</dbReference>
<dbReference type="AlphaFoldDB" id="A0A1H4B7A6"/>